<organism evidence="2 3">
    <name type="scientific">Plasmodium relictum</name>
    <dbReference type="NCBI Taxonomy" id="85471"/>
    <lineage>
        <taxon>Eukaryota</taxon>
        <taxon>Sar</taxon>
        <taxon>Alveolata</taxon>
        <taxon>Apicomplexa</taxon>
        <taxon>Aconoidasida</taxon>
        <taxon>Haemosporida</taxon>
        <taxon>Plasmodiidae</taxon>
        <taxon>Plasmodium</taxon>
        <taxon>Plasmodium (Haemamoeba)</taxon>
    </lineage>
</organism>
<gene>
    <name evidence="2" type="ORF">PRELSG_1436400</name>
</gene>
<accession>A0A1J1HBF8</accession>
<dbReference type="RefSeq" id="XP_028535151.1">
    <property type="nucleotide sequence ID" value="XM_028679437.1"/>
</dbReference>
<dbReference type="GeneID" id="39738796"/>
<protein>
    <submittedName>
        <fullName evidence="2">Uncharacterized protein</fullName>
    </submittedName>
</protein>
<evidence type="ECO:0000256" key="1">
    <source>
        <dbReference type="SAM" id="Coils"/>
    </source>
</evidence>
<feature type="coiled-coil region" evidence="1">
    <location>
        <begin position="98"/>
        <end position="177"/>
    </location>
</feature>
<keyword evidence="3" id="KW-1185">Reference proteome</keyword>
<reference evidence="2 3" key="1">
    <citation type="submission" date="2015-04" db="EMBL/GenBank/DDBJ databases">
        <authorList>
            <consortium name="Pathogen Informatics"/>
        </authorList>
    </citation>
    <scope>NUCLEOTIDE SEQUENCE [LARGE SCALE GENOMIC DNA]</scope>
    <source>
        <strain evidence="2 3">SGS1</strain>
    </source>
</reference>
<dbReference type="OrthoDB" id="392343at2759"/>
<dbReference type="Proteomes" id="UP000220158">
    <property type="component" value="Chromosome 14"/>
</dbReference>
<evidence type="ECO:0000313" key="2">
    <source>
        <dbReference type="EMBL" id="CRH02631.1"/>
    </source>
</evidence>
<dbReference type="KEGG" id="prel:PRELSG_1436400"/>
<evidence type="ECO:0000313" key="3">
    <source>
        <dbReference type="Proteomes" id="UP000220158"/>
    </source>
</evidence>
<sequence>MNESFNNNYLDNVYLEFNLFNNFLKELNEKIKYSNNENYTSIYDCCIENIYNIHNKFNAWNNNKEQIDDKFIEYFSQNFILNIKTFLRNNFCIIDNNLENLKNKNKKLIEKLQLGLENAENQENYIYELEKNLNNEKEKNRNINNLLDKINNLIEENEKLRNKNEQLELSSMKHKEENSKIKVELKKYVSLYEKNKKCESKILSYNVLNKKMSTLFKKINNDVQNNRNNKTLEKNRSYSFNFVHTLQSIMINDIKHSNNNNNNNKHNLIINDNYSNNNITENNSKKIHKLGRNIISYERINKLNNSNTPRESNKRVYHKKLTTYKIYNNSDITCTEESDNIYKNIEYINRKITKRIDNSIEDCIIKDIKLKNLSSLNDSFFSRSNYSSATLLMDIKKTLRNNRIYLINSMLKKHIDKIEKKKKKSRKLLKLHQKYNLKDDIQNERDQSYSLNSMIIEDYRCVINNFYECIKNDIRKILENTDDIKLELFSNYSKKIIKEIHDEKNILKKKKIDKITRKFLRQIDSYRLHEKDFLHNLTKEENKNDKYFNLSYNKYDSFDLRKVLKTNCHQVFDSDNEENLSFNFYENSDLKIIDRLKDLKSNISFYKLYDLIDFSYKK</sequence>
<dbReference type="VEuPathDB" id="PlasmoDB:PRELSG_1436400"/>
<dbReference type="OMA" id="INNFYEC"/>
<dbReference type="AlphaFoldDB" id="A0A1J1HBF8"/>
<proteinExistence type="predicted"/>
<dbReference type="EMBL" id="LN835309">
    <property type="protein sequence ID" value="CRH02631.1"/>
    <property type="molecule type" value="Genomic_DNA"/>
</dbReference>
<keyword evidence="1" id="KW-0175">Coiled coil</keyword>
<name>A0A1J1HBF8_PLARL</name>